<dbReference type="SUPFAM" id="SSF48452">
    <property type="entry name" value="TPR-like"/>
    <property type="match status" value="1"/>
</dbReference>
<dbReference type="Proteomes" id="UP000037069">
    <property type="component" value="Unassembled WGS sequence"/>
</dbReference>
<gene>
    <name evidence="1" type="ORF">FF38_01122</name>
</gene>
<dbReference type="Gene3D" id="1.25.40.10">
    <property type="entry name" value="Tetratricopeptide repeat domain"/>
    <property type="match status" value="1"/>
</dbReference>
<evidence type="ECO:0000313" key="2">
    <source>
        <dbReference type="Proteomes" id="UP000037069"/>
    </source>
</evidence>
<keyword evidence="2" id="KW-1185">Reference proteome</keyword>
<proteinExistence type="predicted"/>
<reference evidence="1 2" key="1">
    <citation type="journal article" date="2015" name="Nat. Commun.">
        <title>Lucilia cuprina genome unlocks parasitic fly biology to underpin future interventions.</title>
        <authorList>
            <person name="Anstead C.A."/>
            <person name="Korhonen P.K."/>
            <person name="Young N.D."/>
            <person name="Hall R.S."/>
            <person name="Jex A.R."/>
            <person name="Murali S.C."/>
            <person name="Hughes D.S."/>
            <person name="Lee S.F."/>
            <person name="Perry T."/>
            <person name="Stroehlein A.J."/>
            <person name="Ansell B.R."/>
            <person name="Breugelmans B."/>
            <person name="Hofmann A."/>
            <person name="Qu J."/>
            <person name="Dugan S."/>
            <person name="Lee S.L."/>
            <person name="Chao H."/>
            <person name="Dinh H."/>
            <person name="Han Y."/>
            <person name="Doddapaneni H.V."/>
            <person name="Worley K.C."/>
            <person name="Muzny D.M."/>
            <person name="Ioannidis P."/>
            <person name="Waterhouse R.M."/>
            <person name="Zdobnov E.M."/>
            <person name="James P.J."/>
            <person name="Bagnall N.H."/>
            <person name="Kotze A.C."/>
            <person name="Gibbs R.A."/>
            <person name="Richards S."/>
            <person name="Batterham P."/>
            <person name="Gasser R.B."/>
        </authorList>
    </citation>
    <scope>NUCLEOTIDE SEQUENCE [LARGE SCALE GENOMIC DNA]</scope>
    <source>
        <strain evidence="1 2">LS</strain>
        <tissue evidence="1">Full body</tissue>
    </source>
</reference>
<name>A0A0L0CTJ7_LUCCU</name>
<accession>A0A0L0CTJ7</accession>
<dbReference type="EMBL" id="JRES01000035">
    <property type="protein sequence ID" value="KNC34719.1"/>
    <property type="molecule type" value="Genomic_DNA"/>
</dbReference>
<protein>
    <submittedName>
        <fullName evidence="1">Uncharacterized protein</fullName>
    </submittedName>
</protein>
<dbReference type="InterPro" id="IPR011990">
    <property type="entry name" value="TPR-like_helical_dom_sf"/>
</dbReference>
<dbReference type="AlphaFoldDB" id="A0A0L0CTJ7"/>
<comment type="caution">
    <text evidence="1">The sequence shown here is derived from an EMBL/GenBank/DDBJ whole genome shotgun (WGS) entry which is preliminary data.</text>
</comment>
<evidence type="ECO:0000313" key="1">
    <source>
        <dbReference type="EMBL" id="KNC34719.1"/>
    </source>
</evidence>
<organism evidence="1 2">
    <name type="scientific">Lucilia cuprina</name>
    <name type="common">Green bottle fly</name>
    <name type="synonym">Australian sheep blowfly</name>
    <dbReference type="NCBI Taxonomy" id="7375"/>
    <lineage>
        <taxon>Eukaryota</taxon>
        <taxon>Metazoa</taxon>
        <taxon>Ecdysozoa</taxon>
        <taxon>Arthropoda</taxon>
        <taxon>Hexapoda</taxon>
        <taxon>Insecta</taxon>
        <taxon>Pterygota</taxon>
        <taxon>Neoptera</taxon>
        <taxon>Endopterygota</taxon>
        <taxon>Diptera</taxon>
        <taxon>Brachycera</taxon>
        <taxon>Muscomorpha</taxon>
        <taxon>Oestroidea</taxon>
        <taxon>Calliphoridae</taxon>
        <taxon>Luciliinae</taxon>
        <taxon>Lucilia</taxon>
    </lineage>
</organism>
<sequence length="143" mass="16021">MGLVDKCIEAAQECKDSRCPDILLKAERLQQMLIMGPSETDDCQYFNDLLDLAPKSLDILKRKAECNLDKGFAIEALTDLMQVVQIDPADTKTTAEVAVASYLLLDQSKQALQILRRCASFNEDAADYCGPTNHEDQNHWIDL</sequence>